<evidence type="ECO:0000256" key="3">
    <source>
        <dbReference type="SAM" id="MobiDB-lite"/>
    </source>
</evidence>
<dbReference type="Pfam" id="PF01436">
    <property type="entry name" value="NHL"/>
    <property type="match status" value="1"/>
</dbReference>
<evidence type="ECO:0000313" key="4">
    <source>
        <dbReference type="EMBL" id="CAF1428279.1"/>
    </source>
</evidence>
<feature type="repeat" description="NHL" evidence="2">
    <location>
        <begin position="27"/>
        <end position="66"/>
    </location>
</feature>
<dbReference type="Gene3D" id="2.120.10.30">
    <property type="entry name" value="TolB, C-terminal domain"/>
    <property type="match status" value="3"/>
</dbReference>
<dbReference type="PANTHER" id="PTHR24104:SF25">
    <property type="entry name" value="PROTEIN LIN-41"/>
    <property type="match status" value="1"/>
</dbReference>
<gene>
    <name evidence="4" type="ORF">VCS650_LOCUS38135</name>
</gene>
<dbReference type="OrthoDB" id="342730at2759"/>
<dbReference type="AlphaFoldDB" id="A0A815N032"/>
<protein>
    <recommendedName>
        <fullName evidence="6">NHL repeat containing protein-like protein</fullName>
    </recommendedName>
</protein>
<dbReference type="GO" id="GO:0000209">
    <property type="term" value="P:protein polyubiquitination"/>
    <property type="evidence" value="ECO:0007669"/>
    <property type="project" value="TreeGrafter"/>
</dbReference>
<evidence type="ECO:0000313" key="5">
    <source>
        <dbReference type="Proteomes" id="UP000663891"/>
    </source>
</evidence>
<dbReference type="Proteomes" id="UP000663891">
    <property type="component" value="Unassembled WGS sequence"/>
</dbReference>
<organism evidence="4 5">
    <name type="scientific">Adineta steineri</name>
    <dbReference type="NCBI Taxonomy" id="433720"/>
    <lineage>
        <taxon>Eukaryota</taxon>
        <taxon>Metazoa</taxon>
        <taxon>Spiralia</taxon>
        <taxon>Gnathifera</taxon>
        <taxon>Rotifera</taxon>
        <taxon>Eurotatoria</taxon>
        <taxon>Bdelloidea</taxon>
        <taxon>Adinetida</taxon>
        <taxon>Adinetidae</taxon>
        <taxon>Adineta</taxon>
    </lineage>
</organism>
<reference evidence="4" key="1">
    <citation type="submission" date="2021-02" db="EMBL/GenBank/DDBJ databases">
        <authorList>
            <person name="Nowell W R."/>
        </authorList>
    </citation>
    <scope>NUCLEOTIDE SEQUENCE</scope>
</reference>
<feature type="region of interest" description="Disordered" evidence="3">
    <location>
        <begin position="1"/>
        <end position="26"/>
    </location>
</feature>
<dbReference type="CDD" id="cd05819">
    <property type="entry name" value="NHL"/>
    <property type="match status" value="2"/>
</dbReference>
<dbReference type="GO" id="GO:0061630">
    <property type="term" value="F:ubiquitin protein ligase activity"/>
    <property type="evidence" value="ECO:0007669"/>
    <property type="project" value="TreeGrafter"/>
</dbReference>
<accession>A0A815N032</accession>
<evidence type="ECO:0000256" key="1">
    <source>
        <dbReference type="ARBA" id="ARBA00022737"/>
    </source>
</evidence>
<feature type="repeat" description="NHL" evidence="2">
    <location>
        <begin position="429"/>
        <end position="460"/>
    </location>
</feature>
<dbReference type="EMBL" id="CAJNON010001104">
    <property type="protein sequence ID" value="CAF1428279.1"/>
    <property type="molecule type" value="Genomic_DNA"/>
</dbReference>
<dbReference type="InterPro" id="IPR001258">
    <property type="entry name" value="NHL_repeat"/>
</dbReference>
<evidence type="ECO:0008006" key="6">
    <source>
        <dbReference type="Google" id="ProtNLM"/>
    </source>
</evidence>
<dbReference type="PANTHER" id="PTHR24104">
    <property type="entry name" value="E3 UBIQUITIN-PROTEIN LIGASE NHLRC1-RELATED"/>
    <property type="match status" value="1"/>
</dbReference>
<dbReference type="SUPFAM" id="SSF63829">
    <property type="entry name" value="Calcium-dependent phosphotriesterase"/>
    <property type="match status" value="1"/>
</dbReference>
<proteinExistence type="predicted"/>
<keyword evidence="1" id="KW-0677">Repeat</keyword>
<dbReference type="SUPFAM" id="SSF101898">
    <property type="entry name" value="NHL repeat"/>
    <property type="match status" value="1"/>
</dbReference>
<comment type="caution">
    <text evidence="4">The sequence shown here is derived from an EMBL/GenBank/DDBJ whole genome shotgun (WGS) entry which is preliminary data.</text>
</comment>
<dbReference type="GO" id="GO:0008270">
    <property type="term" value="F:zinc ion binding"/>
    <property type="evidence" value="ECO:0007669"/>
    <property type="project" value="UniProtKB-KW"/>
</dbReference>
<dbReference type="PROSITE" id="PS51125">
    <property type="entry name" value="NHL"/>
    <property type="match status" value="3"/>
</dbReference>
<sequence length="596" mass="64206">MANHHQVVKRSLNDPPTTSNRVAAGTGTFGSASNQLNNPLGIFVDVNLDLYVADYQNNRVQLFQSGESNGITVAGSTSLNPTITLSWPSGVILDAEKYLFIVDSGNDRIVGSGLNGFRCLVGCYGEGSQSNQLNSPFSFSFDSYGNMFVTDQLNHRIQKILLMKDSFALSFNQPKFCSTATWNSNGITFANQSIISEDPRAIFVNTNNTIYVVNQQNNTILIWEEENINPTKVIHGNFEESLSLFVTSNGDIYIDDGDYNGRVQRWSVETSIFVTVMNVSSSCYGLFIDINNTLYCSMANHHQVVKRSLNDSAMTSNRVAAGTGIEGLASNQLSHPLGVFVDVNLDVYVTDCGNDRIQLFQSGALNGITVAGSTSLNPTITLSCPSGVILDAEKYLFVVDYGNDRIVGSGLNGFRCLVGCYGEGSQSNQLNNPLSLSFDRSGNMFVTDQLNHRIQKFQYLEESCGLTTTTAMTTAKTTITPMKTTVTITTTTETMKTIVTTTTGRTTVSATAMTATTLSTTVTTMTTTTISTTTTTTTTVTTTTTSSSGAVTTTTTTVTTTSATTTTINSSAVTTWLSSKFGQFALVAPTALIYLI</sequence>
<evidence type="ECO:0000256" key="2">
    <source>
        <dbReference type="PROSITE-ProRule" id="PRU00504"/>
    </source>
</evidence>
<dbReference type="GO" id="GO:0043161">
    <property type="term" value="P:proteasome-mediated ubiquitin-dependent protein catabolic process"/>
    <property type="evidence" value="ECO:0007669"/>
    <property type="project" value="TreeGrafter"/>
</dbReference>
<dbReference type="InterPro" id="IPR011042">
    <property type="entry name" value="6-blade_b-propeller_TolB-like"/>
</dbReference>
<name>A0A815N032_9BILA</name>
<dbReference type="InterPro" id="IPR050952">
    <property type="entry name" value="TRIM-NHL_E3_ligases"/>
</dbReference>
<feature type="repeat" description="NHL" evidence="2">
    <location>
        <begin position="332"/>
        <end position="363"/>
    </location>
</feature>